<evidence type="ECO:0000313" key="3">
    <source>
        <dbReference type="EMBL" id="RHE90478.1"/>
    </source>
</evidence>
<gene>
    <name evidence="3" type="ORF">DW712_15750</name>
    <name evidence="2" type="ORF">DWW10_03260</name>
</gene>
<dbReference type="InterPro" id="IPR014907">
    <property type="entry name" value="BT4734-like_N"/>
</dbReference>
<organism evidence="3 5">
    <name type="scientific">Bacteroides intestinalis</name>
    <dbReference type="NCBI Taxonomy" id="329854"/>
    <lineage>
        <taxon>Bacteria</taxon>
        <taxon>Pseudomonadati</taxon>
        <taxon>Bacteroidota</taxon>
        <taxon>Bacteroidia</taxon>
        <taxon>Bacteroidales</taxon>
        <taxon>Bacteroidaceae</taxon>
        <taxon>Bacteroides</taxon>
    </lineage>
</organism>
<name>A0A414L798_9BACE</name>
<feature type="domain" description="BT4734-like N-terminal" evidence="1">
    <location>
        <begin position="67"/>
        <end position="187"/>
    </location>
</feature>
<evidence type="ECO:0000313" key="2">
    <source>
        <dbReference type="EMBL" id="RGV57102.1"/>
    </source>
</evidence>
<dbReference type="Pfam" id="PF08800">
    <property type="entry name" value="BT4734-like_N"/>
    <property type="match status" value="1"/>
</dbReference>
<evidence type="ECO:0000259" key="1">
    <source>
        <dbReference type="Pfam" id="PF08800"/>
    </source>
</evidence>
<comment type="caution">
    <text evidence="3">The sequence shown here is derived from an EMBL/GenBank/DDBJ whole genome shotgun (WGS) entry which is preliminary data.</text>
</comment>
<dbReference type="EMBL" id="QRZF01000002">
    <property type="protein sequence ID" value="RGV57102.1"/>
    <property type="molecule type" value="Genomic_DNA"/>
</dbReference>
<dbReference type="Proteomes" id="UP000285650">
    <property type="component" value="Unassembled WGS sequence"/>
</dbReference>
<protein>
    <recommendedName>
        <fullName evidence="1">BT4734-like N-terminal domain-containing protein</fullName>
    </recommendedName>
</protein>
<evidence type="ECO:0000313" key="4">
    <source>
        <dbReference type="Proteomes" id="UP000283850"/>
    </source>
</evidence>
<dbReference type="EMBL" id="QSKV01000010">
    <property type="protein sequence ID" value="RHE90478.1"/>
    <property type="molecule type" value="Genomic_DNA"/>
</dbReference>
<evidence type="ECO:0000313" key="5">
    <source>
        <dbReference type="Proteomes" id="UP000285650"/>
    </source>
</evidence>
<sequence>MNRFSFFLAPVSNVVPHKTVELHQIYNVIRGDYYRQPTEELQRLRRLLQEEKITQRDVQRFKARHFDYATFSGEFTRRRDDALLAHSGLICLDFDHINQWHDGGRLSGVYGLRYALMHDASVDTALLFRSPGGDGLKWVVPIDLAQGTHTDWFEILSFYISRNYGVEPDPSGRDLSRACYLPWDPDVVMIK</sequence>
<dbReference type="Proteomes" id="UP000283850">
    <property type="component" value="Unassembled WGS sequence"/>
</dbReference>
<proteinExistence type="predicted"/>
<dbReference type="RefSeq" id="WP_118222791.1">
    <property type="nucleotide sequence ID" value="NZ_JADMTM010000091.1"/>
</dbReference>
<accession>A0A414L798</accession>
<dbReference type="AlphaFoldDB" id="A0A414L798"/>
<reference evidence="4 5" key="1">
    <citation type="submission" date="2018-08" db="EMBL/GenBank/DDBJ databases">
        <title>A genome reference for cultivated species of the human gut microbiota.</title>
        <authorList>
            <person name="Zou Y."/>
            <person name="Xue W."/>
            <person name="Luo G."/>
        </authorList>
    </citation>
    <scope>NUCLEOTIDE SEQUENCE [LARGE SCALE GENOMIC DNA]</scope>
    <source>
        <strain evidence="2 4">AF14-32</strain>
        <strain evidence="3 5">AM27-17</strain>
    </source>
</reference>